<evidence type="ECO:0000313" key="8">
    <source>
        <dbReference type="Proteomes" id="UP001165085"/>
    </source>
</evidence>
<dbReference type="GO" id="GO:0043565">
    <property type="term" value="F:sequence-specific DNA binding"/>
    <property type="evidence" value="ECO:0007669"/>
    <property type="project" value="InterPro"/>
</dbReference>
<keyword evidence="2" id="KW-0238">DNA-binding</keyword>
<dbReference type="Proteomes" id="UP001165085">
    <property type="component" value="Unassembled WGS sequence"/>
</dbReference>
<dbReference type="FunFam" id="1.10.10.10:FF:000479">
    <property type="entry name" value="Predicted protein"/>
    <property type="match status" value="1"/>
</dbReference>
<evidence type="ECO:0000256" key="2">
    <source>
        <dbReference type="ARBA" id="ARBA00023125"/>
    </source>
</evidence>
<feature type="region of interest" description="Disordered" evidence="5">
    <location>
        <begin position="290"/>
        <end position="324"/>
    </location>
</feature>
<protein>
    <recommendedName>
        <fullName evidence="6">HSF-type DNA-binding domain-containing protein</fullName>
    </recommendedName>
</protein>
<sequence length="429" mass="46528">MPNSFIFHDPNTSSPRPLDITKPIPSIAIPKNGPSVRPRNSELKMSPLLGLTEAALTMQNESVADHYDGEIGGRGGYDPGYSDGLQQSSPTTSGYNSHYGLHVQSGVSHANGNRGRSRSASPRPPGMSRQTSTGSNQSAGSRSGRSKSRSPRRNSGGSLTPPSGGRALSLGSVSSATKPGPKHRDLKVWAPPSKGLDKTTFPAKVHEILRLEDPSVISWNAIGTSFAVRNRDRFINEVLPLYFRHNNITSFFRQLNLYNFQRSLKGIDVGSYQHDLFLRDRPELIKLMKRTKTKGTHSPRGDGSSRNSPFGGRSPTGGLTPPSAAAHYTQMYQQANQQMDMTIPTQPFVVRSSGMNPNMMASLDPEVVEKRLEQIDTVVNMVGRGSMVAVPTKEIYSINSTTVNMPHSKAPAIQPAAVLPAVLNRHATV</sequence>
<evidence type="ECO:0000259" key="6">
    <source>
        <dbReference type="SMART" id="SM00415"/>
    </source>
</evidence>
<keyword evidence="8" id="KW-1185">Reference proteome</keyword>
<comment type="similarity">
    <text evidence="4">Belongs to the HSF family.</text>
</comment>
<dbReference type="InterPro" id="IPR036388">
    <property type="entry name" value="WH-like_DNA-bd_sf"/>
</dbReference>
<dbReference type="GO" id="GO:0003700">
    <property type="term" value="F:DNA-binding transcription factor activity"/>
    <property type="evidence" value="ECO:0007669"/>
    <property type="project" value="InterPro"/>
</dbReference>
<dbReference type="Pfam" id="PF00447">
    <property type="entry name" value="HSF_DNA-bind"/>
    <property type="match status" value="1"/>
</dbReference>
<evidence type="ECO:0000256" key="4">
    <source>
        <dbReference type="RuleBase" id="RU004020"/>
    </source>
</evidence>
<comment type="caution">
    <text evidence="7">The sequence shown here is derived from an EMBL/GenBank/DDBJ whole genome shotgun (WGS) entry which is preliminary data.</text>
</comment>
<proteinExistence type="inferred from homology"/>
<dbReference type="InterPro" id="IPR000232">
    <property type="entry name" value="HSF_DNA-bd"/>
</dbReference>
<dbReference type="InterPro" id="IPR036390">
    <property type="entry name" value="WH_DNA-bd_sf"/>
</dbReference>
<gene>
    <name evidence="7" type="ORF">TrST_g12460</name>
</gene>
<evidence type="ECO:0000256" key="5">
    <source>
        <dbReference type="SAM" id="MobiDB-lite"/>
    </source>
</evidence>
<dbReference type="PRINTS" id="PR00056">
    <property type="entry name" value="HSFDOMAIN"/>
</dbReference>
<feature type="compositionally biased region" description="Polar residues" evidence="5">
    <location>
        <begin position="84"/>
        <end position="96"/>
    </location>
</feature>
<dbReference type="PANTHER" id="PTHR10015">
    <property type="entry name" value="HEAT SHOCK TRANSCRIPTION FACTOR"/>
    <property type="match status" value="1"/>
</dbReference>
<feature type="compositionally biased region" description="Low complexity" evidence="5">
    <location>
        <begin position="110"/>
        <end position="121"/>
    </location>
</feature>
<feature type="region of interest" description="Disordered" evidence="5">
    <location>
        <begin position="66"/>
        <end position="191"/>
    </location>
</feature>
<organism evidence="7 8">
    <name type="scientific">Triparma strigata</name>
    <dbReference type="NCBI Taxonomy" id="1606541"/>
    <lineage>
        <taxon>Eukaryota</taxon>
        <taxon>Sar</taxon>
        <taxon>Stramenopiles</taxon>
        <taxon>Ochrophyta</taxon>
        <taxon>Bolidophyceae</taxon>
        <taxon>Parmales</taxon>
        <taxon>Triparmaceae</taxon>
        <taxon>Triparma</taxon>
    </lineage>
</organism>
<comment type="subcellular location">
    <subcellularLocation>
        <location evidence="1">Nucleus</location>
    </subcellularLocation>
</comment>
<dbReference type="EMBL" id="BRXY01000214">
    <property type="protein sequence ID" value="GMH77867.1"/>
    <property type="molecule type" value="Genomic_DNA"/>
</dbReference>
<evidence type="ECO:0000256" key="1">
    <source>
        <dbReference type="ARBA" id="ARBA00004123"/>
    </source>
</evidence>
<feature type="compositionally biased region" description="Polar residues" evidence="5">
    <location>
        <begin position="128"/>
        <end position="137"/>
    </location>
</feature>
<dbReference type="OrthoDB" id="60033at2759"/>
<dbReference type="SMART" id="SM00415">
    <property type="entry name" value="HSF"/>
    <property type="match status" value="1"/>
</dbReference>
<dbReference type="AlphaFoldDB" id="A0A9W7EGG1"/>
<feature type="region of interest" description="Disordered" evidence="5">
    <location>
        <begin position="1"/>
        <end position="41"/>
    </location>
</feature>
<dbReference type="Gene3D" id="1.10.10.10">
    <property type="entry name" value="Winged helix-like DNA-binding domain superfamily/Winged helix DNA-binding domain"/>
    <property type="match status" value="1"/>
</dbReference>
<dbReference type="SUPFAM" id="SSF46785">
    <property type="entry name" value="Winged helix' DNA-binding domain"/>
    <property type="match status" value="1"/>
</dbReference>
<keyword evidence="3" id="KW-0539">Nucleus</keyword>
<evidence type="ECO:0000256" key="3">
    <source>
        <dbReference type="ARBA" id="ARBA00023242"/>
    </source>
</evidence>
<accession>A0A9W7EGG1</accession>
<dbReference type="PANTHER" id="PTHR10015:SF206">
    <property type="entry name" value="HSF-TYPE DNA-BINDING DOMAIN-CONTAINING PROTEIN"/>
    <property type="match status" value="1"/>
</dbReference>
<reference evidence="8" key="1">
    <citation type="journal article" date="2023" name="Commun. Biol.">
        <title>Genome analysis of Parmales, the sister group of diatoms, reveals the evolutionary specialization of diatoms from phago-mixotrophs to photoautotrophs.</title>
        <authorList>
            <person name="Ban H."/>
            <person name="Sato S."/>
            <person name="Yoshikawa S."/>
            <person name="Yamada K."/>
            <person name="Nakamura Y."/>
            <person name="Ichinomiya M."/>
            <person name="Sato N."/>
            <person name="Blanc-Mathieu R."/>
            <person name="Endo H."/>
            <person name="Kuwata A."/>
            <person name="Ogata H."/>
        </authorList>
    </citation>
    <scope>NUCLEOTIDE SEQUENCE [LARGE SCALE GENOMIC DNA]</scope>
    <source>
        <strain evidence="8">NIES 3701</strain>
    </source>
</reference>
<dbReference type="GO" id="GO:0005634">
    <property type="term" value="C:nucleus"/>
    <property type="evidence" value="ECO:0007669"/>
    <property type="project" value="UniProtKB-SubCell"/>
</dbReference>
<name>A0A9W7EGG1_9STRA</name>
<evidence type="ECO:0000313" key="7">
    <source>
        <dbReference type="EMBL" id="GMH77867.1"/>
    </source>
</evidence>
<feature type="domain" description="HSF-type DNA-binding" evidence="6">
    <location>
        <begin position="197"/>
        <end position="291"/>
    </location>
</feature>